<dbReference type="PANTHER" id="PTHR22953">
    <property type="entry name" value="ACID PHOSPHATASE RELATED"/>
    <property type="match status" value="1"/>
</dbReference>
<dbReference type="OrthoDB" id="9804511at2"/>
<reference evidence="2 3" key="1">
    <citation type="submission" date="2018-07" db="EMBL/GenBank/DDBJ databases">
        <title>Genomic Encyclopedia of Type Strains, Phase IV (KMG-IV): sequencing the most valuable type-strain genomes for metagenomic binning, comparative biology and taxonomic classification.</title>
        <authorList>
            <person name="Goeker M."/>
        </authorList>
    </citation>
    <scope>NUCLEOTIDE SEQUENCE [LARGE SCALE GENOMIC DNA]</scope>
    <source>
        <strain evidence="2 3">DSM 21634</strain>
    </source>
</reference>
<dbReference type="EMBL" id="QPJK01000012">
    <property type="protein sequence ID" value="RCW65562.1"/>
    <property type="molecule type" value="Genomic_DNA"/>
</dbReference>
<dbReference type="SUPFAM" id="SSF49363">
    <property type="entry name" value="Purple acid phosphatase, N-terminal domain"/>
    <property type="match status" value="1"/>
</dbReference>
<evidence type="ECO:0000313" key="3">
    <source>
        <dbReference type="Proteomes" id="UP000252884"/>
    </source>
</evidence>
<keyword evidence="1" id="KW-0732">Signal</keyword>
<keyword evidence="3" id="KW-1185">Reference proteome</keyword>
<dbReference type="PANTHER" id="PTHR22953:SF153">
    <property type="entry name" value="PURPLE ACID PHOSPHATASE"/>
    <property type="match status" value="1"/>
</dbReference>
<organism evidence="2 3">
    <name type="scientific">Pseudorhodoferax soli</name>
    <dbReference type="NCBI Taxonomy" id="545864"/>
    <lineage>
        <taxon>Bacteria</taxon>
        <taxon>Pseudomonadati</taxon>
        <taxon>Pseudomonadota</taxon>
        <taxon>Betaproteobacteria</taxon>
        <taxon>Burkholderiales</taxon>
        <taxon>Comamonadaceae</taxon>
    </lineage>
</organism>
<evidence type="ECO:0000313" key="2">
    <source>
        <dbReference type="EMBL" id="RCW65562.1"/>
    </source>
</evidence>
<dbReference type="GO" id="GO:0003993">
    <property type="term" value="F:acid phosphatase activity"/>
    <property type="evidence" value="ECO:0007669"/>
    <property type="project" value="InterPro"/>
</dbReference>
<dbReference type="InterPro" id="IPR008963">
    <property type="entry name" value="Purple_acid_Pase-like_N"/>
</dbReference>
<sequence>MERREFGKRVGMWSVALSGPSVLAACGGGDDTAPAPETPALAPLPTRLFAEDRLVLSEPMLQLPGTDSVRVVWFTEFEGQGHAVRYGAELDREVAASTTKMSRMYEDASSQVTGRSFAGVTERDIWRHEATVTGLKAGERLPYVAVSQNDGQGLRSAQNQLQPLPAAGQATRLLLTSDLQLKKMASANYAQVAATMAPIDGVLFAGDLVNVPNRASEWFDYSLLNNPPFFAALQGTMRKWQPTSTYEGGALLQNAWIYPILGNHEYSGRWLPQANNLNTMFNDPQPRWYAEIRYEQVAAIVNPGNDAAVRARWIADNSFETVSYEEIFTLPEGPEGKRYYSQRIGDVFLIALDGNRIWRGWAACTRGKFTEATADINNPEAWGFGDFQFWPFARGSQQFAWLQEQLASEAFRTAKYRIVLVHQSVFGLGDNATPVMAQTQASFDYEDENGARQILGPLPFPISAAVWNTQIKPIVDAGRMRYIKYDYPLAGDLWKNDIEPLLVAAGVQLVHMGHSHLWCRAQVGGLHYIETSNVGNSYGAYVADLAPRRSAAPTPANTAGATTLTWVADDYPREGDPHDRSMALPTLRHPQVELAGAAGPVPFVTSNDITVYSVFDSGTGLLASYAFDTRYPARAPFKFDEFSLA</sequence>
<comment type="caution">
    <text evidence="2">The sequence shown here is derived from an EMBL/GenBank/DDBJ whole genome shotgun (WGS) entry which is preliminary data.</text>
</comment>
<accession>A0A368XC70</accession>
<dbReference type="Gene3D" id="3.60.21.10">
    <property type="match status" value="1"/>
</dbReference>
<dbReference type="InterPro" id="IPR039331">
    <property type="entry name" value="PAPs-like"/>
</dbReference>
<dbReference type="SUPFAM" id="SSF56300">
    <property type="entry name" value="Metallo-dependent phosphatases"/>
    <property type="match status" value="1"/>
</dbReference>
<proteinExistence type="predicted"/>
<dbReference type="RefSeq" id="WP_114471670.1">
    <property type="nucleotide sequence ID" value="NZ_QPJK01000012.1"/>
</dbReference>
<gene>
    <name evidence="2" type="ORF">DES41_11213</name>
</gene>
<protein>
    <submittedName>
        <fullName evidence="2">Calcineurin-like phosphoesterase family protein</fullName>
    </submittedName>
</protein>
<name>A0A368XC70_9BURK</name>
<dbReference type="GO" id="GO:0046872">
    <property type="term" value="F:metal ion binding"/>
    <property type="evidence" value="ECO:0007669"/>
    <property type="project" value="InterPro"/>
</dbReference>
<evidence type="ECO:0000256" key="1">
    <source>
        <dbReference type="ARBA" id="ARBA00022729"/>
    </source>
</evidence>
<dbReference type="InterPro" id="IPR029052">
    <property type="entry name" value="Metallo-depent_PP-like"/>
</dbReference>
<dbReference type="PROSITE" id="PS51257">
    <property type="entry name" value="PROKAR_LIPOPROTEIN"/>
    <property type="match status" value="1"/>
</dbReference>
<dbReference type="Proteomes" id="UP000252884">
    <property type="component" value="Unassembled WGS sequence"/>
</dbReference>
<dbReference type="AlphaFoldDB" id="A0A368XC70"/>